<feature type="region of interest" description="Disordered" evidence="4">
    <location>
        <begin position="474"/>
        <end position="533"/>
    </location>
</feature>
<dbReference type="Proteomes" id="UP001562354">
    <property type="component" value="Unassembled WGS sequence"/>
</dbReference>
<organism evidence="6 7">
    <name type="scientific">Neodothiora populina</name>
    <dbReference type="NCBI Taxonomy" id="2781224"/>
    <lineage>
        <taxon>Eukaryota</taxon>
        <taxon>Fungi</taxon>
        <taxon>Dikarya</taxon>
        <taxon>Ascomycota</taxon>
        <taxon>Pezizomycotina</taxon>
        <taxon>Dothideomycetes</taxon>
        <taxon>Dothideomycetidae</taxon>
        <taxon>Dothideales</taxon>
        <taxon>Dothioraceae</taxon>
        <taxon>Neodothiora</taxon>
    </lineage>
</organism>
<feature type="region of interest" description="Disordered" evidence="4">
    <location>
        <begin position="1"/>
        <end position="25"/>
    </location>
</feature>
<dbReference type="PROSITE" id="PS50102">
    <property type="entry name" value="RRM"/>
    <property type="match status" value="2"/>
</dbReference>
<dbReference type="RefSeq" id="XP_069199819.1">
    <property type="nucleotide sequence ID" value="XM_069346941.1"/>
</dbReference>
<dbReference type="InterPro" id="IPR012677">
    <property type="entry name" value="Nucleotide-bd_a/b_plait_sf"/>
</dbReference>
<evidence type="ECO:0000313" key="6">
    <source>
        <dbReference type="EMBL" id="KAL1303544.1"/>
    </source>
</evidence>
<comment type="caution">
    <text evidence="6">The sequence shown here is derived from an EMBL/GenBank/DDBJ whole genome shotgun (WGS) entry which is preliminary data.</text>
</comment>
<evidence type="ECO:0000256" key="4">
    <source>
        <dbReference type="SAM" id="MobiDB-lite"/>
    </source>
</evidence>
<dbReference type="GeneID" id="95980616"/>
<feature type="region of interest" description="Disordered" evidence="4">
    <location>
        <begin position="130"/>
        <end position="183"/>
    </location>
</feature>
<feature type="compositionally biased region" description="Polar residues" evidence="4">
    <location>
        <begin position="168"/>
        <end position="183"/>
    </location>
</feature>
<evidence type="ECO:0000256" key="3">
    <source>
        <dbReference type="PROSITE-ProRule" id="PRU00176"/>
    </source>
</evidence>
<dbReference type="Pfam" id="PF00076">
    <property type="entry name" value="RRM_1"/>
    <property type="match status" value="2"/>
</dbReference>
<name>A0ABR3PC26_9PEZI</name>
<feature type="compositionally biased region" description="Polar residues" evidence="4">
    <location>
        <begin position="474"/>
        <end position="487"/>
    </location>
</feature>
<keyword evidence="1" id="KW-0677">Repeat</keyword>
<dbReference type="Gene3D" id="3.30.70.330">
    <property type="match status" value="2"/>
</dbReference>
<dbReference type="SUPFAM" id="SSF54928">
    <property type="entry name" value="RNA-binding domain, RBD"/>
    <property type="match status" value="2"/>
</dbReference>
<feature type="domain" description="RRM" evidence="5">
    <location>
        <begin position="355"/>
        <end position="435"/>
    </location>
</feature>
<feature type="compositionally biased region" description="Polar residues" evidence="4">
    <location>
        <begin position="139"/>
        <end position="156"/>
    </location>
</feature>
<dbReference type="InterPro" id="IPR035979">
    <property type="entry name" value="RBD_domain_sf"/>
</dbReference>
<dbReference type="InterPro" id="IPR000504">
    <property type="entry name" value="RRM_dom"/>
</dbReference>
<keyword evidence="2 3" id="KW-0694">RNA-binding</keyword>
<reference evidence="6 7" key="1">
    <citation type="submission" date="2024-07" db="EMBL/GenBank/DDBJ databases">
        <title>Draft sequence of the Neodothiora populina.</title>
        <authorList>
            <person name="Drown D.D."/>
            <person name="Schuette U.S."/>
            <person name="Buechlein A.B."/>
            <person name="Rusch D.R."/>
            <person name="Winton L.W."/>
            <person name="Adams G.A."/>
        </authorList>
    </citation>
    <scope>NUCLEOTIDE SEQUENCE [LARGE SCALE GENOMIC DNA]</scope>
    <source>
        <strain evidence="6 7">CPC 39397</strain>
    </source>
</reference>
<protein>
    <recommendedName>
        <fullName evidence="5">RRM domain-containing protein</fullName>
    </recommendedName>
</protein>
<dbReference type="PANTHER" id="PTHR24012">
    <property type="entry name" value="RNA BINDING PROTEIN"/>
    <property type="match status" value="1"/>
</dbReference>
<dbReference type="EMBL" id="JBFMKM010000010">
    <property type="protein sequence ID" value="KAL1303544.1"/>
    <property type="molecule type" value="Genomic_DNA"/>
</dbReference>
<evidence type="ECO:0000256" key="2">
    <source>
        <dbReference type="ARBA" id="ARBA00022884"/>
    </source>
</evidence>
<dbReference type="SMART" id="SM00360">
    <property type="entry name" value="RRM"/>
    <property type="match status" value="2"/>
</dbReference>
<evidence type="ECO:0000256" key="1">
    <source>
        <dbReference type="ARBA" id="ARBA00022737"/>
    </source>
</evidence>
<evidence type="ECO:0000259" key="5">
    <source>
        <dbReference type="PROSITE" id="PS50102"/>
    </source>
</evidence>
<proteinExistence type="predicted"/>
<evidence type="ECO:0000313" key="7">
    <source>
        <dbReference type="Proteomes" id="UP001562354"/>
    </source>
</evidence>
<accession>A0ABR3PC26</accession>
<keyword evidence="7" id="KW-1185">Reference proteome</keyword>
<gene>
    <name evidence="6" type="ORF">AAFC00_006917</name>
</gene>
<feature type="domain" description="RRM" evidence="5">
    <location>
        <begin position="267"/>
        <end position="340"/>
    </location>
</feature>
<sequence>MLGMAEHQGQRGNSHGKHDQSFLHRTGNYGHPMTRGNYGQVYGMHHSQAAANMLAQGIQGMSMQDGGYPQGKGPLLTTSGPHYAGLAINAGFPAALWGANSHLMYPGGQAYPNSSHQHSPGLYTPVSSQYLQHGYGQPHDNSPISQTWTPSHTTGEVPTLITPRRDSVSSNENDAPGTPSYSTYPYQAGVTIINRSPNGIYTHSTPSPSQVMSQYGMPSIKTPEARSISTELHALVSKEPSIPPAIPAPSSPLKPLDRALENLRGETNVYIRGLHPDTTDDMLETWGRRFGDIRSSKSIIDHATGLCKGFGFVKYHNYEDAGNCIRGFHYLGYEVSFARESFYSKLKTFADDDNTNLYVSNLPKAMNEHELASLFAPHKVCSARILRDKNGVGRGVGFARFEDRKTCTAVVTEFNNKAVKVGGDEYIINIRYADSPEQKTLKQQVSSARAFRSQEYMAATQQLSSLNEFEAALSPQSNPSATRSWSHSAMRPPLAPLPLNNNIQSPTSKVQAGAMSDSKPCIARSPDSPTSSE</sequence>